<dbReference type="EMBL" id="CAEY01000828">
    <property type="status" value="NOT_ANNOTATED_CDS"/>
    <property type="molecule type" value="Genomic_DNA"/>
</dbReference>
<keyword evidence="1" id="KW-0812">Transmembrane</keyword>
<reference evidence="2" key="2">
    <citation type="submission" date="2015-06" db="UniProtKB">
        <authorList>
            <consortium name="EnsemblMetazoa"/>
        </authorList>
    </citation>
    <scope>IDENTIFICATION</scope>
</reference>
<keyword evidence="1" id="KW-1133">Transmembrane helix</keyword>
<organism evidence="2 3">
    <name type="scientific">Tetranychus urticae</name>
    <name type="common">Two-spotted spider mite</name>
    <dbReference type="NCBI Taxonomy" id="32264"/>
    <lineage>
        <taxon>Eukaryota</taxon>
        <taxon>Metazoa</taxon>
        <taxon>Ecdysozoa</taxon>
        <taxon>Arthropoda</taxon>
        <taxon>Chelicerata</taxon>
        <taxon>Arachnida</taxon>
        <taxon>Acari</taxon>
        <taxon>Acariformes</taxon>
        <taxon>Trombidiformes</taxon>
        <taxon>Prostigmata</taxon>
        <taxon>Eleutherengona</taxon>
        <taxon>Raphignathae</taxon>
        <taxon>Tetranychoidea</taxon>
        <taxon>Tetranychidae</taxon>
        <taxon>Tetranychus</taxon>
    </lineage>
</organism>
<sequence>MERKTIFMNFIRIFCIVVFIFQFYLLTKDYLQFNVRKETINYIDDAIEMPEVHIAIPYYYALDLNFVLNNKSSFDQACGAFFNKDNCDVLETDGGKFYKWLGNILTLSDIEKYSYPTETFIKKIVWSESSEDPLKTGKCKIIRKASSTTQVLIIRCLDSHGLPLKVSRTKAIIFNSSVLFNFTLNTTIVLLKLIYPGKALVDDSSLYLVCTSAKGKLTWCGIRFTKHTEISLPAPYKKMCRNYDRRQTFEDCLNTHSIEQTGMLFPETTVPLDRYSESSQMRFNSPLYGNSSSLMLKIYRQCQSVVTQQMCNMIRYSYKMATSSQDIAKDQQEMRLSFIATSEPDSLTESKPDFPLSDYLILSGSLFSTWFGISIMGQLLAASHLLCIPYRKSTDTVDFKTKIRSNSISIRPKGKKSRNNLTITRISPIA</sequence>
<proteinExistence type="predicted"/>
<accession>T1JXG6</accession>
<keyword evidence="1" id="KW-0472">Membrane</keyword>
<evidence type="ECO:0000313" key="3">
    <source>
        <dbReference type="Proteomes" id="UP000015104"/>
    </source>
</evidence>
<protein>
    <submittedName>
        <fullName evidence="2">Uncharacterized protein</fullName>
    </submittedName>
</protein>
<name>T1JXG6_TETUR</name>
<dbReference type="AlphaFoldDB" id="T1JXG6"/>
<dbReference type="EnsemblMetazoa" id="tetur02g11870.1">
    <property type="protein sequence ID" value="tetur02g11870.1"/>
    <property type="gene ID" value="tetur02g11870"/>
</dbReference>
<dbReference type="HOGENOM" id="CLU_037257_0_0_1"/>
<feature type="transmembrane region" description="Helical" evidence="1">
    <location>
        <begin position="6"/>
        <end position="27"/>
    </location>
</feature>
<reference evidence="3" key="1">
    <citation type="submission" date="2011-08" db="EMBL/GenBank/DDBJ databases">
        <authorList>
            <person name="Rombauts S."/>
        </authorList>
    </citation>
    <scope>NUCLEOTIDE SEQUENCE</scope>
    <source>
        <strain evidence="3">London</strain>
    </source>
</reference>
<evidence type="ECO:0000256" key="1">
    <source>
        <dbReference type="SAM" id="Phobius"/>
    </source>
</evidence>
<keyword evidence="3" id="KW-1185">Reference proteome</keyword>
<evidence type="ECO:0000313" key="2">
    <source>
        <dbReference type="EnsemblMetazoa" id="tetur02g11870.1"/>
    </source>
</evidence>
<dbReference type="Proteomes" id="UP000015104">
    <property type="component" value="Unassembled WGS sequence"/>
</dbReference>